<dbReference type="InterPro" id="IPR009057">
    <property type="entry name" value="Homeodomain-like_sf"/>
</dbReference>
<dbReference type="OrthoDB" id="9789899at2"/>
<proteinExistence type="predicted"/>
<accession>A0A147GMA3</accession>
<dbReference type="GO" id="GO:0043565">
    <property type="term" value="F:sequence-specific DNA binding"/>
    <property type="evidence" value="ECO:0007669"/>
    <property type="project" value="InterPro"/>
</dbReference>
<dbReference type="RefSeq" id="WP_058644382.1">
    <property type="nucleotide sequence ID" value="NZ_LDSL01000188.1"/>
</dbReference>
<dbReference type="Pfam" id="PF12852">
    <property type="entry name" value="Cupin_6"/>
    <property type="match status" value="1"/>
</dbReference>
<evidence type="ECO:0000256" key="3">
    <source>
        <dbReference type="ARBA" id="ARBA00023163"/>
    </source>
</evidence>
<evidence type="ECO:0000256" key="2">
    <source>
        <dbReference type="ARBA" id="ARBA00023125"/>
    </source>
</evidence>
<keyword evidence="3" id="KW-0804">Transcription</keyword>
<feature type="domain" description="HTH araC/xylS-type" evidence="4">
    <location>
        <begin position="210"/>
        <end position="308"/>
    </location>
</feature>
<dbReference type="InterPro" id="IPR050204">
    <property type="entry name" value="AraC_XylS_family_regulators"/>
</dbReference>
<organism evidence="5 6">
    <name type="scientific">Pseudacidovorax intermedius</name>
    <dbReference type="NCBI Taxonomy" id="433924"/>
    <lineage>
        <taxon>Bacteria</taxon>
        <taxon>Pseudomonadati</taxon>
        <taxon>Pseudomonadota</taxon>
        <taxon>Betaproteobacteria</taxon>
        <taxon>Burkholderiales</taxon>
        <taxon>Comamonadaceae</taxon>
        <taxon>Pseudacidovorax</taxon>
    </lineage>
</organism>
<dbReference type="Pfam" id="PF12833">
    <property type="entry name" value="HTH_18"/>
    <property type="match status" value="1"/>
</dbReference>
<dbReference type="InterPro" id="IPR018062">
    <property type="entry name" value="HTH_AraC-typ_CS"/>
</dbReference>
<dbReference type="InterPro" id="IPR018060">
    <property type="entry name" value="HTH_AraC"/>
</dbReference>
<dbReference type="Proteomes" id="UP000072741">
    <property type="component" value="Unassembled WGS sequence"/>
</dbReference>
<evidence type="ECO:0000313" key="6">
    <source>
        <dbReference type="Proteomes" id="UP000072741"/>
    </source>
</evidence>
<dbReference type="EMBL" id="LDSL01000188">
    <property type="protein sequence ID" value="KTT14466.1"/>
    <property type="molecule type" value="Genomic_DNA"/>
</dbReference>
<dbReference type="PANTHER" id="PTHR46796">
    <property type="entry name" value="HTH-TYPE TRANSCRIPTIONAL ACTIVATOR RHAS-RELATED"/>
    <property type="match status" value="1"/>
</dbReference>
<dbReference type="AlphaFoldDB" id="A0A147GMA3"/>
<evidence type="ECO:0000256" key="1">
    <source>
        <dbReference type="ARBA" id="ARBA00023015"/>
    </source>
</evidence>
<dbReference type="PROSITE" id="PS01124">
    <property type="entry name" value="HTH_ARAC_FAMILY_2"/>
    <property type="match status" value="1"/>
</dbReference>
<dbReference type="PANTHER" id="PTHR46796:SF7">
    <property type="entry name" value="ARAC FAMILY TRANSCRIPTIONAL REGULATOR"/>
    <property type="match status" value="1"/>
</dbReference>
<keyword evidence="6" id="KW-1185">Reference proteome</keyword>
<reference evidence="5 6" key="1">
    <citation type="journal article" date="2016" name="Front. Microbiol.">
        <title>Genomic Resource of Rice Seed Associated Bacteria.</title>
        <authorList>
            <person name="Midha S."/>
            <person name="Bansal K."/>
            <person name="Sharma S."/>
            <person name="Kumar N."/>
            <person name="Patil P.P."/>
            <person name="Chaudhry V."/>
            <person name="Patil P.B."/>
        </authorList>
    </citation>
    <scope>NUCLEOTIDE SEQUENCE [LARGE SCALE GENOMIC DNA]</scope>
    <source>
        <strain evidence="5 6">NS331</strain>
    </source>
</reference>
<evidence type="ECO:0000259" key="4">
    <source>
        <dbReference type="PROSITE" id="PS01124"/>
    </source>
</evidence>
<dbReference type="SMART" id="SM00342">
    <property type="entry name" value="HTH_ARAC"/>
    <property type="match status" value="1"/>
</dbReference>
<protein>
    <submittedName>
        <fullName evidence="5">AraC family transcriptional regulator</fullName>
    </submittedName>
</protein>
<evidence type="ECO:0000313" key="5">
    <source>
        <dbReference type="EMBL" id="KTT14466.1"/>
    </source>
</evidence>
<comment type="caution">
    <text evidence="5">The sequence shown here is derived from an EMBL/GenBank/DDBJ whole genome shotgun (WGS) entry which is preliminary data.</text>
</comment>
<name>A0A147GMA3_9BURK</name>
<dbReference type="Gene3D" id="1.10.10.60">
    <property type="entry name" value="Homeodomain-like"/>
    <property type="match status" value="2"/>
</dbReference>
<dbReference type="PATRIC" id="fig|433924.3.peg.1958"/>
<dbReference type="InterPro" id="IPR032783">
    <property type="entry name" value="AraC_lig"/>
</dbReference>
<dbReference type="PROSITE" id="PS00041">
    <property type="entry name" value="HTH_ARAC_FAMILY_1"/>
    <property type="match status" value="1"/>
</dbReference>
<keyword evidence="2" id="KW-0238">DNA-binding</keyword>
<sequence length="327" mass="35035">MDVLSDVLSICRAERAVTAHFSLGAPWALSSAGVPGVMLRISRGAPYWVQLPGEPPLQVAEGDLLMLPLGTAHVLASRPGLAPTPFAELIARHADGARDENPLVFRHGGDGEATEIFSTLLWFSAYSRHAVLRLLPPLLHLRQGDMPAGGSLAGALQALVQETLSRRPGWRLSAARMGELLLVNILRERLGEAAQAEAGWLRGLGDPAIARALQGIHHAPHDDWDVARLASAAAMSRSRFCLRFKVLVGYTPIGYLTAHRMTLAAEQLEAGSLTVAQAAAQAGYESDKVFARAFRRWAGVTPAAYVKRERARRQALAGFGEGAAPST</sequence>
<dbReference type="GO" id="GO:0003700">
    <property type="term" value="F:DNA-binding transcription factor activity"/>
    <property type="evidence" value="ECO:0007669"/>
    <property type="project" value="InterPro"/>
</dbReference>
<keyword evidence="1" id="KW-0805">Transcription regulation</keyword>
<gene>
    <name evidence="5" type="ORF">NS331_23715</name>
</gene>
<dbReference type="SUPFAM" id="SSF46689">
    <property type="entry name" value="Homeodomain-like"/>
    <property type="match status" value="2"/>
</dbReference>